<accession>A0A498JE44</accession>
<dbReference type="AlphaFoldDB" id="A0A498JE44"/>
<protein>
    <submittedName>
        <fullName evidence="2">Uncharacterized protein</fullName>
    </submittedName>
</protein>
<dbReference type="SUPFAM" id="SSF56235">
    <property type="entry name" value="N-terminal nucleophile aminohydrolases (Ntn hydrolases)"/>
    <property type="match status" value="1"/>
</dbReference>
<gene>
    <name evidence="2" type="ORF">DVH24_033220</name>
</gene>
<dbReference type="EMBL" id="RDQH01000334">
    <property type="protein sequence ID" value="RXH92324.1"/>
    <property type="molecule type" value="Genomic_DNA"/>
</dbReference>
<evidence type="ECO:0000313" key="3">
    <source>
        <dbReference type="Proteomes" id="UP000290289"/>
    </source>
</evidence>
<dbReference type="InterPro" id="IPR000246">
    <property type="entry name" value="Peptidase_T2"/>
</dbReference>
<proteinExistence type="predicted"/>
<comment type="caution">
    <text evidence="2">The sequence shown here is derived from an EMBL/GenBank/DDBJ whole genome shotgun (WGS) entry which is preliminary data.</text>
</comment>
<dbReference type="InterPro" id="IPR029055">
    <property type="entry name" value="Ntn_hydrolases_N"/>
</dbReference>
<dbReference type="STRING" id="3750.A0A498JE44"/>
<name>A0A498JE44_MALDO</name>
<evidence type="ECO:0000256" key="1">
    <source>
        <dbReference type="ARBA" id="ARBA00011601"/>
    </source>
</evidence>
<keyword evidence="3" id="KW-1185">Reference proteome</keyword>
<sequence length="346" mass="38649">MLPTFSLFSCFPQPLMYTCWSSLGRDKLSAFPLVSRRISQFSLRTANQFVRQHLIPLPSSDNISPLGSSSSSSSVGQLLLRSFSWVFFSSLFFLRSLLPLPITTYKYNIISTLSHILLPVFSQKESMPLPISHHCLPARLTSHIVKVFLALKVIGHEASNYGQYPVVVSTWPFVEAIRASWRAMDNGFSIMDSVVEGFLTCEELKCDVGLSGSSDENGETTFNALVMDGISSIQATHVINKKQPSAVSCSLLSPLLVSEWTVLRVKGKEFKVPPVQIAQNPVLIRNLNKGRTQCTRLPLYAGSERGKCRLVLLPFMERLLPSLEPETYRSWAKAFAIAPIFRPYLI</sequence>
<organism evidence="2 3">
    <name type="scientific">Malus domestica</name>
    <name type="common">Apple</name>
    <name type="synonym">Pyrus malus</name>
    <dbReference type="NCBI Taxonomy" id="3750"/>
    <lineage>
        <taxon>Eukaryota</taxon>
        <taxon>Viridiplantae</taxon>
        <taxon>Streptophyta</taxon>
        <taxon>Embryophyta</taxon>
        <taxon>Tracheophyta</taxon>
        <taxon>Spermatophyta</taxon>
        <taxon>Magnoliopsida</taxon>
        <taxon>eudicotyledons</taxon>
        <taxon>Gunneridae</taxon>
        <taxon>Pentapetalae</taxon>
        <taxon>rosids</taxon>
        <taxon>fabids</taxon>
        <taxon>Rosales</taxon>
        <taxon>Rosaceae</taxon>
        <taxon>Amygdaloideae</taxon>
        <taxon>Maleae</taxon>
        <taxon>Malus</taxon>
    </lineage>
</organism>
<evidence type="ECO:0000313" key="2">
    <source>
        <dbReference type="EMBL" id="RXH92324.1"/>
    </source>
</evidence>
<reference evidence="2 3" key="1">
    <citation type="submission" date="2018-10" db="EMBL/GenBank/DDBJ databases">
        <title>A high-quality apple genome assembly.</title>
        <authorList>
            <person name="Hu J."/>
        </authorList>
    </citation>
    <scope>NUCLEOTIDE SEQUENCE [LARGE SCALE GENOMIC DNA]</scope>
    <source>
        <strain evidence="3">cv. HFTH1</strain>
        <tissue evidence="2">Young leaf</tissue>
    </source>
</reference>
<dbReference type="Pfam" id="PF01112">
    <property type="entry name" value="Asparaginase_2"/>
    <property type="match status" value="1"/>
</dbReference>
<dbReference type="Proteomes" id="UP000290289">
    <property type="component" value="Chromosome 8"/>
</dbReference>
<comment type="subunit">
    <text evidence="1">Heterotetramer of two alpha and two beta chains arranged as a dimer of alpha/beta heterodimers.</text>
</comment>